<dbReference type="PANTHER" id="PTHR34978">
    <property type="entry name" value="POSSIBLE SENSOR-TRANSDUCER PROTEIN BLAR"/>
    <property type="match status" value="1"/>
</dbReference>
<dbReference type="NCBIfam" id="TIGR01352">
    <property type="entry name" value="tonB_Cterm"/>
    <property type="match status" value="1"/>
</dbReference>
<dbReference type="InterPro" id="IPR052173">
    <property type="entry name" value="Beta-lactam_resp_regulator"/>
</dbReference>
<keyword evidence="2 6" id="KW-0812">Transmembrane</keyword>
<feature type="region of interest" description="Disordered" evidence="5">
    <location>
        <begin position="304"/>
        <end position="348"/>
    </location>
</feature>
<dbReference type="Proteomes" id="UP001501153">
    <property type="component" value="Unassembled WGS sequence"/>
</dbReference>
<evidence type="ECO:0000313" key="8">
    <source>
        <dbReference type="EMBL" id="GAA4351080.1"/>
    </source>
</evidence>
<comment type="caution">
    <text evidence="8">The sequence shown here is derived from an EMBL/GenBank/DDBJ whole genome shotgun (WGS) entry which is preliminary data.</text>
</comment>
<feature type="transmembrane region" description="Helical" evidence="6">
    <location>
        <begin position="6"/>
        <end position="23"/>
    </location>
</feature>
<reference evidence="9" key="1">
    <citation type="journal article" date="2019" name="Int. J. Syst. Evol. Microbiol.">
        <title>The Global Catalogue of Microorganisms (GCM) 10K type strain sequencing project: providing services to taxonomists for standard genome sequencing and annotation.</title>
        <authorList>
            <consortium name="The Broad Institute Genomics Platform"/>
            <consortium name="The Broad Institute Genome Sequencing Center for Infectious Disease"/>
            <person name="Wu L."/>
            <person name="Ma J."/>
        </authorList>
    </citation>
    <scope>NUCLEOTIDE SEQUENCE [LARGE SCALE GENOMIC DNA]</scope>
    <source>
        <strain evidence="9">JCM 17923</strain>
    </source>
</reference>
<evidence type="ECO:0000256" key="5">
    <source>
        <dbReference type="SAM" id="MobiDB-lite"/>
    </source>
</evidence>
<accession>A0ABP8I4E6</accession>
<evidence type="ECO:0000256" key="4">
    <source>
        <dbReference type="ARBA" id="ARBA00023136"/>
    </source>
</evidence>
<dbReference type="SUPFAM" id="SSF74653">
    <property type="entry name" value="TolA/TonB C-terminal domain"/>
    <property type="match status" value="1"/>
</dbReference>
<name>A0ABP8I4E6_9BACT</name>
<evidence type="ECO:0000313" key="9">
    <source>
        <dbReference type="Proteomes" id="UP001501153"/>
    </source>
</evidence>
<evidence type="ECO:0000259" key="7">
    <source>
        <dbReference type="PROSITE" id="PS52015"/>
    </source>
</evidence>
<dbReference type="InterPro" id="IPR008756">
    <property type="entry name" value="Peptidase_M56"/>
</dbReference>
<dbReference type="Pfam" id="PF05569">
    <property type="entry name" value="Peptidase_M56"/>
    <property type="match status" value="1"/>
</dbReference>
<protein>
    <recommendedName>
        <fullName evidence="7">TonB C-terminal domain-containing protein</fullName>
    </recommendedName>
</protein>
<feature type="compositionally biased region" description="Pro residues" evidence="5">
    <location>
        <begin position="304"/>
        <end position="331"/>
    </location>
</feature>
<feature type="domain" description="TonB C-terminal" evidence="7">
    <location>
        <begin position="345"/>
        <end position="446"/>
    </location>
</feature>
<feature type="transmembrane region" description="Helical" evidence="6">
    <location>
        <begin position="35"/>
        <end position="54"/>
    </location>
</feature>
<evidence type="ECO:0000256" key="1">
    <source>
        <dbReference type="ARBA" id="ARBA00004167"/>
    </source>
</evidence>
<evidence type="ECO:0000256" key="3">
    <source>
        <dbReference type="ARBA" id="ARBA00022989"/>
    </source>
</evidence>
<keyword evidence="3 6" id="KW-1133">Transmembrane helix</keyword>
<dbReference type="RefSeq" id="WP_345234328.1">
    <property type="nucleotide sequence ID" value="NZ_BAABGZ010000013.1"/>
</dbReference>
<feature type="transmembrane region" description="Helical" evidence="6">
    <location>
        <begin position="95"/>
        <end position="120"/>
    </location>
</feature>
<comment type="subcellular location">
    <subcellularLocation>
        <location evidence="1">Membrane</location>
        <topology evidence="1">Single-pass membrane protein</topology>
    </subcellularLocation>
</comment>
<evidence type="ECO:0000256" key="6">
    <source>
        <dbReference type="SAM" id="Phobius"/>
    </source>
</evidence>
<dbReference type="Pfam" id="PF03544">
    <property type="entry name" value="TonB_C"/>
    <property type="match status" value="1"/>
</dbReference>
<sequence length="446" mass="48478">MNLINLHSWMVLSTVLLGLWWLCYHLTLRSERSFAYNRAFLVLGPLLALALPLLPLDWPSSWTSAPVGLPGLSVLLPAVQVGAAEASAGASWPGWIWPLYLGGAALLLLRLLGSLGQLWLRTRAMPRQAGAGYTLLRTGGRLPTSSFGRVVFWDETTPLSPAEARQVLRHELAHVRQGHTYDHLLLELLRVLLWFNPFVHLCGRALGLTHEFLADAAALDEGPAAARAPATFYTQLLARQVAAQLGFSPPLAHSFSQSQTLTRIAMIYKTAPARRWKKWLGLPLLALSFLTVACERNADFLPPPPPPVVEAPPPPPAPAPADAPPPPPPPAYTSVEQMPELPGGGGPQAIVAQIQRNLQYPNVTPEQRRNGRVFASFIVSDQGEVQAVQIVKGMAPEYDAAVVAAIQKLPRFRPGKHRLTEGSSTLQAVPVSFTVPVQFVWAAKAN</sequence>
<dbReference type="PANTHER" id="PTHR34978:SF3">
    <property type="entry name" value="SLR0241 PROTEIN"/>
    <property type="match status" value="1"/>
</dbReference>
<dbReference type="PROSITE" id="PS52015">
    <property type="entry name" value="TONB_CTD"/>
    <property type="match status" value="1"/>
</dbReference>
<dbReference type="InterPro" id="IPR006260">
    <property type="entry name" value="TonB/TolA_C"/>
</dbReference>
<gene>
    <name evidence="8" type="ORF">GCM10023185_09470</name>
</gene>
<evidence type="ECO:0000256" key="2">
    <source>
        <dbReference type="ARBA" id="ARBA00022692"/>
    </source>
</evidence>
<dbReference type="InterPro" id="IPR037682">
    <property type="entry name" value="TonB_C"/>
</dbReference>
<keyword evidence="9" id="KW-1185">Reference proteome</keyword>
<keyword evidence="4 6" id="KW-0472">Membrane</keyword>
<dbReference type="Gene3D" id="3.30.1150.10">
    <property type="match status" value="1"/>
</dbReference>
<dbReference type="EMBL" id="BAABGZ010000013">
    <property type="protein sequence ID" value="GAA4351080.1"/>
    <property type="molecule type" value="Genomic_DNA"/>
</dbReference>
<proteinExistence type="predicted"/>
<organism evidence="8 9">
    <name type="scientific">Hymenobacter saemangeumensis</name>
    <dbReference type="NCBI Taxonomy" id="1084522"/>
    <lineage>
        <taxon>Bacteria</taxon>
        <taxon>Pseudomonadati</taxon>
        <taxon>Bacteroidota</taxon>
        <taxon>Cytophagia</taxon>
        <taxon>Cytophagales</taxon>
        <taxon>Hymenobacteraceae</taxon>
        <taxon>Hymenobacter</taxon>
    </lineage>
</organism>